<keyword evidence="2" id="KW-1133">Transmembrane helix</keyword>
<dbReference type="RefSeq" id="WP_262398788.1">
    <property type="nucleotide sequence ID" value="NZ_JACRTB010000002.1"/>
</dbReference>
<gene>
    <name evidence="4" type="ORF">H8717_01770</name>
</gene>
<dbReference type="Pfam" id="PF04434">
    <property type="entry name" value="SWIM"/>
    <property type="match status" value="1"/>
</dbReference>
<accession>A0ABR7NG24</accession>
<sequence>MAILAISFIGITVTIAIVGTMLHRAAKKEKERQQETIQVKTAIYHKFAEDFAKVGWPAWGYVTHLPPEQRSRMGKGIYSKHMKLLNYDPEMHTACVLGERGETYDIDTSGCSCPDFRKRGLPCKHMYFAVIEISDKI</sequence>
<keyword evidence="5" id="KW-1185">Reference proteome</keyword>
<evidence type="ECO:0000313" key="5">
    <source>
        <dbReference type="Proteomes" id="UP000658131"/>
    </source>
</evidence>
<evidence type="ECO:0000313" key="4">
    <source>
        <dbReference type="EMBL" id="MBC8575140.1"/>
    </source>
</evidence>
<comment type="caution">
    <text evidence="4">The sequence shown here is derived from an EMBL/GenBank/DDBJ whole genome shotgun (WGS) entry which is preliminary data.</text>
</comment>
<dbReference type="Proteomes" id="UP000658131">
    <property type="component" value="Unassembled WGS sequence"/>
</dbReference>
<evidence type="ECO:0000256" key="2">
    <source>
        <dbReference type="SAM" id="Phobius"/>
    </source>
</evidence>
<keyword evidence="2" id="KW-0472">Membrane</keyword>
<dbReference type="InterPro" id="IPR007527">
    <property type="entry name" value="Znf_SWIM"/>
</dbReference>
<keyword evidence="1" id="KW-0479">Metal-binding</keyword>
<name>A0ABR7NG24_9FIRM</name>
<proteinExistence type="predicted"/>
<feature type="transmembrane region" description="Helical" evidence="2">
    <location>
        <begin position="6"/>
        <end position="23"/>
    </location>
</feature>
<evidence type="ECO:0000259" key="3">
    <source>
        <dbReference type="PROSITE" id="PS50966"/>
    </source>
</evidence>
<keyword evidence="1" id="KW-0863">Zinc-finger</keyword>
<dbReference type="EMBL" id="JACRTB010000002">
    <property type="protein sequence ID" value="MBC8575140.1"/>
    <property type="molecule type" value="Genomic_DNA"/>
</dbReference>
<keyword evidence="1" id="KW-0862">Zinc</keyword>
<feature type="domain" description="SWIM-type" evidence="3">
    <location>
        <begin position="102"/>
        <end position="134"/>
    </location>
</feature>
<keyword evidence="2" id="KW-0812">Transmembrane</keyword>
<evidence type="ECO:0000256" key="1">
    <source>
        <dbReference type="PROSITE-ProRule" id="PRU00325"/>
    </source>
</evidence>
<protein>
    <submittedName>
        <fullName evidence="4">SWIM zinc finger family protein</fullName>
    </submittedName>
</protein>
<dbReference type="PROSITE" id="PS50966">
    <property type="entry name" value="ZF_SWIM"/>
    <property type="match status" value="1"/>
</dbReference>
<organism evidence="4 5">
    <name type="scientific">Yanshouia hominis</name>
    <dbReference type="NCBI Taxonomy" id="2763673"/>
    <lineage>
        <taxon>Bacteria</taxon>
        <taxon>Bacillati</taxon>
        <taxon>Bacillota</taxon>
        <taxon>Clostridia</taxon>
        <taxon>Eubacteriales</taxon>
        <taxon>Oscillospiraceae</taxon>
        <taxon>Yanshouia</taxon>
    </lineage>
</organism>
<reference evidence="4 5" key="1">
    <citation type="submission" date="2020-08" db="EMBL/GenBank/DDBJ databases">
        <title>Genome public.</title>
        <authorList>
            <person name="Liu C."/>
            <person name="Sun Q."/>
        </authorList>
    </citation>
    <scope>NUCLEOTIDE SEQUENCE [LARGE SCALE GENOMIC DNA]</scope>
    <source>
        <strain evidence="4 5">BX1</strain>
    </source>
</reference>